<dbReference type="Pfam" id="PF22493">
    <property type="entry name" value="PUF_NOP9"/>
    <property type="match status" value="2"/>
</dbReference>
<evidence type="ECO:0000256" key="1">
    <source>
        <dbReference type="ARBA" id="ARBA00022737"/>
    </source>
</evidence>
<dbReference type="InterPro" id="IPR040000">
    <property type="entry name" value="NOP9"/>
</dbReference>
<dbReference type="InterPro" id="IPR001313">
    <property type="entry name" value="Pumilio_RNA-bd_rpt"/>
</dbReference>
<reference evidence="4" key="1">
    <citation type="submission" date="2025-08" db="UniProtKB">
        <authorList>
            <consortium name="Ensembl"/>
        </authorList>
    </citation>
    <scope>IDENTIFICATION</scope>
</reference>
<evidence type="ECO:0000256" key="2">
    <source>
        <dbReference type="PROSITE-ProRule" id="PRU00317"/>
    </source>
</evidence>
<feature type="repeat" description="Pumilio" evidence="2">
    <location>
        <begin position="454"/>
        <end position="490"/>
    </location>
</feature>
<dbReference type="GO" id="GO:0030688">
    <property type="term" value="C:preribosome, small subunit precursor"/>
    <property type="evidence" value="ECO:0007669"/>
    <property type="project" value="TreeGrafter"/>
</dbReference>
<dbReference type="GO" id="GO:0000480">
    <property type="term" value="P:endonucleolytic cleavage in 5'-ETS of tricistronic rRNA transcript (SSU-rRNA, 5.8S rRNA, LSU-rRNA)"/>
    <property type="evidence" value="ECO:0007669"/>
    <property type="project" value="TreeGrafter"/>
</dbReference>
<dbReference type="PROSITE" id="PS50302">
    <property type="entry name" value="PUM"/>
    <property type="match status" value="2"/>
</dbReference>
<keyword evidence="1" id="KW-0677">Repeat</keyword>
<dbReference type="PANTHER" id="PTHR13102">
    <property type="entry name" value="NUCLEOLAR PROTEIN 9"/>
    <property type="match status" value="1"/>
</dbReference>
<dbReference type="GeneTree" id="ENSGT00390000004964"/>
<dbReference type="GO" id="GO:0003723">
    <property type="term" value="F:RNA binding"/>
    <property type="evidence" value="ECO:0007669"/>
    <property type="project" value="InterPro"/>
</dbReference>
<accession>A0A3Q3E7C1</accession>
<dbReference type="SMART" id="SM00025">
    <property type="entry name" value="Pumilio"/>
    <property type="match status" value="6"/>
</dbReference>
<dbReference type="Gene3D" id="1.25.10.10">
    <property type="entry name" value="Leucine-rich Repeat Variant"/>
    <property type="match status" value="3"/>
</dbReference>
<dbReference type="PANTHER" id="PTHR13102:SF0">
    <property type="entry name" value="NUCLEOLAR PROTEIN 9"/>
    <property type="match status" value="1"/>
</dbReference>
<dbReference type="GO" id="GO:0000447">
    <property type="term" value="P:endonucleolytic cleavage in ITS1 to separate SSU-rRNA from 5.8S rRNA and LSU-rRNA from tricistronic rRNA transcript (SSU-rRNA, 5.8S rRNA, LSU-rRNA)"/>
    <property type="evidence" value="ECO:0007669"/>
    <property type="project" value="TreeGrafter"/>
</dbReference>
<evidence type="ECO:0000313" key="5">
    <source>
        <dbReference type="Proteomes" id="UP000261660"/>
    </source>
</evidence>
<dbReference type="GO" id="GO:0030686">
    <property type="term" value="C:90S preribosome"/>
    <property type="evidence" value="ECO:0007669"/>
    <property type="project" value="TreeGrafter"/>
</dbReference>
<name>A0A3Q3E7C1_9LABR</name>
<feature type="repeat" description="Pumilio" evidence="2">
    <location>
        <begin position="83"/>
        <end position="119"/>
    </location>
</feature>
<dbReference type="GO" id="GO:0005730">
    <property type="term" value="C:nucleolus"/>
    <property type="evidence" value="ECO:0007669"/>
    <property type="project" value="TreeGrafter"/>
</dbReference>
<reference evidence="4" key="2">
    <citation type="submission" date="2025-09" db="UniProtKB">
        <authorList>
            <consortium name="Ensembl"/>
        </authorList>
    </citation>
    <scope>IDENTIFICATION</scope>
</reference>
<dbReference type="InterPro" id="IPR011989">
    <property type="entry name" value="ARM-like"/>
</dbReference>
<evidence type="ECO:0000313" key="4">
    <source>
        <dbReference type="Ensembl" id="ENSLBEP00000001896.1"/>
    </source>
</evidence>
<dbReference type="Proteomes" id="UP000261660">
    <property type="component" value="Unplaced"/>
</dbReference>
<feature type="region of interest" description="Disordered" evidence="3">
    <location>
        <begin position="147"/>
        <end position="173"/>
    </location>
</feature>
<organism evidence="4 5">
    <name type="scientific">Labrus bergylta</name>
    <name type="common">ballan wrasse</name>
    <dbReference type="NCBI Taxonomy" id="56723"/>
    <lineage>
        <taxon>Eukaryota</taxon>
        <taxon>Metazoa</taxon>
        <taxon>Chordata</taxon>
        <taxon>Craniata</taxon>
        <taxon>Vertebrata</taxon>
        <taxon>Euteleostomi</taxon>
        <taxon>Actinopterygii</taxon>
        <taxon>Neopterygii</taxon>
        <taxon>Teleostei</taxon>
        <taxon>Neoteleostei</taxon>
        <taxon>Acanthomorphata</taxon>
        <taxon>Eupercaria</taxon>
        <taxon>Labriformes</taxon>
        <taxon>Labridae</taxon>
        <taxon>Labrus</taxon>
    </lineage>
</organism>
<dbReference type="Ensembl" id="ENSLBET00000002012.1">
    <property type="protein sequence ID" value="ENSLBEP00000001896.1"/>
    <property type="gene ID" value="ENSLBEG00000001478.1"/>
</dbReference>
<protein>
    <submittedName>
        <fullName evidence="4">NOP9 nucleolar protein</fullName>
    </submittedName>
</protein>
<evidence type="ECO:0000256" key="3">
    <source>
        <dbReference type="SAM" id="MobiDB-lite"/>
    </source>
</evidence>
<dbReference type="InterPro" id="IPR016024">
    <property type="entry name" value="ARM-type_fold"/>
</dbReference>
<dbReference type="GO" id="GO:0000472">
    <property type="term" value="P:endonucleolytic cleavage to generate mature 5'-end of SSU-rRNA from (SSU-rRNA, 5.8S rRNA, LSU-rRNA)"/>
    <property type="evidence" value="ECO:0007669"/>
    <property type="project" value="TreeGrafter"/>
</dbReference>
<feature type="compositionally biased region" description="Basic and acidic residues" evidence="3">
    <location>
        <begin position="32"/>
        <end position="49"/>
    </location>
</feature>
<keyword evidence="5" id="KW-1185">Reference proteome</keyword>
<dbReference type="SUPFAM" id="SSF48371">
    <property type="entry name" value="ARM repeat"/>
    <property type="match status" value="2"/>
</dbReference>
<proteinExistence type="predicted"/>
<dbReference type="GO" id="GO:0000056">
    <property type="term" value="P:ribosomal small subunit export from nucleus"/>
    <property type="evidence" value="ECO:0007669"/>
    <property type="project" value="TreeGrafter"/>
</dbReference>
<dbReference type="AlphaFoldDB" id="A0A3Q3E7C1"/>
<sequence>MLAKPEERKPQKRRHPGEDGGGGGGGQRKRREGGEGDKGQGDGGRKRLDAMSVGYFRRVGERLSEGFEDREERDIFVENVLAEVKGKALLVAKDQTGSITLQRLLPLSSPDQVGELLAELGGESGSEFKEVSCDKCGGHIVESAVRQMSRWTESSKKEPSATTEEEEEEEGSAVLEAQVLSVSQVVRENCPEFIKHVHGSHVVRTLLHVLAGCLGPPRSESRPVSVTDAAASAVFQTMLTVCHRKRPKLCKQLLKRITEYLASRSAAPGVSPLLVFLKDQASSRLIETIIQLSHKSLLRDLYRNHLQGHLVDLALHPIANFPVQRLTAASAKYQLFLKLFDELIQGVEAILASGHMGVIVQLAQSCAESEEKQEDLMQSLLRAFHCAEPGSRHVSCLPLFMSLLTYDVYYHSETAEGGTQTEVPLSSICYHGSLLVQALARFKERSLLLSSLRTLSPADLLTMASHPSGSHVLQALITTSSDKGRGKILKRLEGQYVQMACSRLGSRVLEAIWNGASVSHRHNIAQELVSSESQLRSDQFARHVWAKFALSHFIHRRAHWQEIQTGESKKRKLFSEILE</sequence>
<feature type="region of interest" description="Disordered" evidence="3">
    <location>
        <begin position="1"/>
        <end position="50"/>
    </location>
</feature>